<dbReference type="InterPro" id="IPR001789">
    <property type="entry name" value="Sig_transdc_resp-reg_receiver"/>
</dbReference>
<dbReference type="PANTHER" id="PTHR45228:SF8">
    <property type="entry name" value="TWO-COMPONENT RESPONSE REGULATOR-RELATED"/>
    <property type="match status" value="1"/>
</dbReference>
<dbReference type="InterPro" id="IPR011006">
    <property type="entry name" value="CheY-like_superfamily"/>
</dbReference>
<evidence type="ECO:0000256" key="1">
    <source>
        <dbReference type="PROSITE-ProRule" id="PRU00169"/>
    </source>
</evidence>
<dbReference type="PANTHER" id="PTHR45228">
    <property type="entry name" value="CYCLIC DI-GMP PHOSPHODIESTERASE TM_0186-RELATED"/>
    <property type="match status" value="1"/>
</dbReference>
<comment type="caution">
    <text evidence="3">The sequence shown here is derived from an EMBL/GenBank/DDBJ whole genome shotgun (WGS) entry which is preliminary data.</text>
</comment>
<organism evidence="3 4">
    <name type="scientific">Alteromonas confluentis</name>
    <dbReference type="NCBI Taxonomy" id="1656094"/>
    <lineage>
        <taxon>Bacteria</taxon>
        <taxon>Pseudomonadati</taxon>
        <taxon>Pseudomonadota</taxon>
        <taxon>Gammaproteobacteria</taxon>
        <taxon>Alteromonadales</taxon>
        <taxon>Alteromonadaceae</taxon>
        <taxon>Alteromonas/Salinimonas group</taxon>
        <taxon>Alteromonas</taxon>
    </lineage>
</organism>
<feature type="modified residue" description="4-aspartylphosphate" evidence="1">
    <location>
        <position position="52"/>
    </location>
</feature>
<dbReference type="AlphaFoldDB" id="A0A1E7Z7K0"/>
<sequence>MSERALLVDDVANVLASFKRNLRGQFAFDVADSGMTALKMLSETEYAVLVTDMQMPEMDGLALLKVVKKRFPNVVRIMLTGNGDLQTAVDAVNEGDVFRFVTKPCSVDVLRSVITAGFRQHQLLMSEKVLLNDTVSGVVNVLSEVIGLVNPGTVTRNVQVKNYMIQLVRQMGLKPSWTFEPMIELSRLGAILTPSIEADRDSTSAMSQAEAELMEQHAGLAHDLLAQIPWFESISRSILYQDKCFDGQGFPNDDVKGEDIPLGARMLKVVNDFLDLRDAEMSFPDAIKHMHGEQEKYDKRILEAFNALLFQQHDVLQVSLKEIDVGMVVAEPLMTDSGRRLAPSGQVITASFRQLLSRCVANGLLNAGTQIKVYFDEDDQTFDKEAS</sequence>
<dbReference type="SMART" id="SM00448">
    <property type="entry name" value="REC"/>
    <property type="match status" value="1"/>
</dbReference>
<accession>A0A1E7Z7K0</accession>
<dbReference type="SUPFAM" id="SSF52172">
    <property type="entry name" value="CheY-like"/>
    <property type="match status" value="1"/>
</dbReference>
<keyword evidence="4" id="KW-1185">Reference proteome</keyword>
<dbReference type="CDD" id="cd17569">
    <property type="entry name" value="REC_HupR-like"/>
    <property type="match status" value="1"/>
</dbReference>
<evidence type="ECO:0000313" key="4">
    <source>
        <dbReference type="Proteomes" id="UP000175691"/>
    </source>
</evidence>
<dbReference type="Pfam" id="PF13487">
    <property type="entry name" value="HD_5"/>
    <property type="match status" value="1"/>
</dbReference>
<evidence type="ECO:0000313" key="3">
    <source>
        <dbReference type="EMBL" id="OFC69457.1"/>
    </source>
</evidence>
<dbReference type="Proteomes" id="UP000175691">
    <property type="component" value="Unassembled WGS sequence"/>
</dbReference>
<dbReference type="RefSeq" id="WP_070126904.1">
    <property type="nucleotide sequence ID" value="NZ_MDHN01000040.1"/>
</dbReference>
<dbReference type="EMBL" id="MDHN01000040">
    <property type="protein sequence ID" value="OFC69457.1"/>
    <property type="molecule type" value="Genomic_DNA"/>
</dbReference>
<feature type="domain" description="Response regulatory" evidence="2">
    <location>
        <begin position="4"/>
        <end position="118"/>
    </location>
</feature>
<gene>
    <name evidence="3" type="ORF">BFC18_18820</name>
</gene>
<dbReference type="GO" id="GO:0000160">
    <property type="term" value="P:phosphorelay signal transduction system"/>
    <property type="evidence" value="ECO:0007669"/>
    <property type="project" value="InterPro"/>
</dbReference>
<reference evidence="3 4" key="1">
    <citation type="submission" date="2016-08" db="EMBL/GenBank/DDBJ databases">
        <authorList>
            <person name="Seilhamer J.J."/>
        </authorList>
    </citation>
    <scope>NUCLEOTIDE SEQUENCE [LARGE SCALE GENOMIC DNA]</scope>
    <source>
        <strain evidence="3 4">KCTC 42603</strain>
    </source>
</reference>
<dbReference type="Gene3D" id="3.40.50.2300">
    <property type="match status" value="1"/>
</dbReference>
<dbReference type="Gene3D" id="1.10.3210.10">
    <property type="entry name" value="Hypothetical protein af1432"/>
    <property type="match status" value="1"/>
</dbReference>
<name>A0A1E7Z7K0_9ALTE</name>
<dbReference type="Pfam" id="PF00072">
    <property type="entry name" value="Response_reg"/>
    <property type="match status" value="1"/>
</dbReference>
<dbReference type="PROSITE" id="PS50110">
    <property type="entry name" value="RESPONSE_REGULATORY"/>
    <property type="match status" value="1"/>
</dbReference>
<dbReference type="InterPro" id="IPR052020">
    <property type="entry name" value="Cyclic_di-GMP/3'3'-cGAMP_PDE"/>
</dbReference>
<dbReference type="STRING" id="1656094.BFC18_18820"/>
<keyword evidence="1" id="KW-0597">Phosphoprotein</keyword>
<protein>
    <recommendedName>
        <fullName evidence="2">Response regulatory domain-containing protein</fullName>
    </recommendedName>
</protein>
<proteinExistence type="predicted"/>
<evidence type="ECO:0000259" key="2">
    <source>
        <dbReference type="PROSITE" id="PS50110"/>
    </source>
</evidence>
<dbReference type="OrthoDB" id="9802066at2"/>